<accession>E6TW57</accession>
<dbReference type="EMBL" id="CP002394">
    <property type="protein sequence ID" value="ADU29880.1"/>
    <property type="molecule type" value="Genomic_DNA"/>
</dbReference>
<feature type="transmembrane region" description="Helical" evidence="1">
    <location>
        <begin position="79"/>
        <end position="97"/>
    </location>
</feature>
<dbReference type="OrthoDB" id="2380880at2"/>
<keyword evidence="1" id="KW-0812">Transmembrane</keyword>
<keyword evidence="1" id="KW-1133">Transmembrane helix</keyword>
<keyword evidence="3" id="KW-1185">Reference proteome</keyword>
<keyword evidence="1" id="KW-0472">Membrane</keyword>
<evidence type="ECO:0008006" key="4">
    <source>
        <dbReference type="Google" id="ProtNLM"/>
    </source>
</evidence>
<gene>
    <name evidence="2" type="ordered locus">Bcell_1617</name>
</gene>
<evidence type="ECO:0000313" key="2">
    <source>
        <dbReference type="EMBL" id="ADU29880.1"/>
    </source>
</evidence>
<feature type="transmembrane region" description="Helical" evidence="1">
    <location>
        <begin position="135"/>
        <end position="152"/>
    </location>
</feature>
<reference evidence="2" key="1">
    <citation type="submission" date="2010-12" db="EMBL/GenBank/DDBJ databases">
        <title>Complete sequence of Bacillus cellulosilyticus DSM 2522.</title>
        <authorList>
            <consortium name="US DOE Joint Genome Institute"/>
            <person name="Lucas S."/>
            <person name="Copeland A."/>
            <person name="Lapidus A."/>
            <person name="Cheng J.-F."/>
            <person name="Bruce D."/>
            <person name="Goodwin L."/>
            <person name="Pitluck S."/>
            <person name="Chertkov O."/>
            <person name="Detter J.C."/>
            <person name="Han C."/>
            <person name="Tapia R."/>
            <person name="Land M."/>
            <person name="Hauser L."/>
            <person name="Jeffries C."/>
            <person name="Kyrpides N."/>
            <person name="Ivanova N."/>
            <person name="Mikhailova N."/>
            <person name="Brumm P."/>
            <person name="Mead D."/>
            <person name="Woyke T."/>
        </authorList>
    </citation>
    <scope>NUCLEOTIDE SEQUENCE [LARGE SCALE GENOMIC DNA]</scope>
    <source>
        <strain evidence="2">DSM 2522</strain>
    </source>
</reference>
<dbReference type="STRING" id="649639.Bcell_1617"/>
<dbReference type="RefSeq" id="WP_013488217.1">
    <property type="nucleotide sequence ID" value="NC_014829.1"/>
</dbReference>
<feature type="transmembrane region" description="Helical" evidence="1">
    <location>
        <begin position="50"/>
        <end position="73"/>
    </location>
</feature>
<dbReference type="AlphaFoldDB" id="E6TW57"/>
<dbReference type="KEGG" id="bco:Bcell_1617"/>
<dbReference type="HOGENOM" id="CLU_1522251_0_0_9"/>
<protein>
    <recommendedName>
        <fullName evidence="4">DUF4401 domain-containing protein</fullName>
    </recommendedName>
</protein>
<dbReference type="eggNOG" id="ENOG50332M1">
    <property type="taxonomic scope" value="Bacteria"/>
</dbReference>
<name>E6TW57_EVAC2</name>
<organism evidence="2 3">
    <name type="scientific">Evansella cellulosilytica (strain ATCC 21833 / DSM 2522 / FERM P-1141 / JCM 9156 / N-4)</name>
    <name type="common">Bacillus cellulosilyticus</name>
    <dbReference type="NCBI Taxonomy" id="649639"/>
    <lineage>
        <taxon>Bacteria</taxon>
        <taxon>Bacillati</taxon>
        <taxon>Bacillota</taxon>
        <taxon>Bacilli</taxon>
        <taxon>Bacillales</taxon>
        <taxon>Bacillaceae</taxon>
        <taxon>Evansella</taxon>
    </lineage>
</organism>
<dbReference type="Proteomes" id="UP000001401">
    <property type="component" value="Chromosome"/>
</dbReference>
<feature type="transmembrane region" description="Helical" evidence="1">
    <location>
        <begin position="159"/>
        <end position="176"/>
    </location>
</feature>
<evidence type="ECO:0000313" key="3">
    <source>
        <dbReference type="Proteomes" id="UP000001401"/>
    </source>
</evidence>
<feature type="transmembrane region" description="Helical" evidence="1">
    <location>
        <begin position="109"/>
        <end position="129"/>
    </location>
</feature>
<proteinExistence type="predicted"/>
<sequence>MDSKKKIIIKEIYYWKENNLLPEIYCNFLLRLYSEGEEIEKHDANQMIQYFKAMLMILLALLLIALSFVVIYFTQFSPSMQILIMVGITGTLFFVCYKLLKRDLLLAHIYVMVTAFMSFITVLHMHSLYFDNNHLYLGVFIFILCLTWVYIGYRFKLQYLCIAGGVGIVLFFIFQFM</sequence>
<evidence type="ECO:0000256" key="1">
    <source>
        <dbReference type="SAM" id="Phobius"/>
    </source>
</evidence>